<accession>A0A1W9YZN6</accession>
<dbReference type="Pfam" id="PF07228">
    <property type="entry name" value="SpoIIE"/>
    <property type="match status" value="1"/>
</dbReference>
<feature type="domain" description="PPM-type phosphatase" evidence="4">
    <location>
        <begin position="239"/>
        <end position="457"/>
    </location>
</feature>
<dbReference type="InterPro" id="IPR052016">
    <property type="entry name" value="Bact_Sigma-Reg"/>
</dbReference>
<dbReference type="SUPFAM" id="SSF81606">
    <property type="entry name" value="PP2C-like"/>
    <property type="match status" value="1"/>
</dbReference>
<dbReference type="InterPro" id="IPR029016">
    <property type="entry name" value="GAF-like_dom_sf"/>
</dbReference>
<dbReference type="PANTHER" id="PTHR43156:SF2">
    <property type="entry name" value="STAGE II SPORULATION PROTEIN E"/>
    <property type="match status" value="1"/>
</dbReference>
<evidence type="ECO:0000256" key="2">
    <source>
        <dbReference type="SAM" id="MobiDB-lite"/>
    </source>
</evidence>
<dbReference type="Pfam" id="PF01590">
    <property type="entry name" value="GAF"/>
    <property type="match status" value="1"/>
</dbReference>
<evidence type="ECO:0000313" key="5">
    <source>
        <dbReference type="EMBL" id="ORA05523.1"/>
    </source>
</evidence>
<evidence type="ECO:0000259" key="3">
    <source>
        <dbReference type="SMART" id="SM00065"/>
    </source>
</evidence>
<feature type="compositionally biased region" description="Basic and acidic residues" evidence="2">
    <location>
        <begin position="164"/>
        <end position="176"/>
    </location>
</feature>
<dbReference type="SMART" id="SM00065">
    <property type="entry name" value="GAF"/>
    <property type="match status" value="1"/>
</dbReference>
<dbReference type="STRING" id="564198.BST17_08795"/>
<name>A0A1W9YZN6_MYCBA</name>
<dbReference type="SUPFAM" id="SSF55781">
    <property type="entry name" value="GAF domain-like"/>
    <property type="match status" value="1"/>
</dbReference>
<feature type="region of interest" description="Disordered" evidence="2">
    <location>
        <begin position="164"/>
        <end position="220"/>
    </location>
</feature>
<sequence length="459" mass="49713">MIGPDDHVLARISDVLAEVFDVPISVISLVGAGDIWFVGSHGLPGLTRVDRDEGLCATAITSDRPYVIPDCRSDARTTGNRFVREYGVRFYACVPLITFDGYHIGAVAVMDNEPRPYPASSLLSIMTNLAVVVAEQLELRLSSSEALDVEHGLRIGAEAELDSARADRDAARREADSAQLARDQARSDRDLAQRDRDQARDDRDEARLDRDTAERERDTIDDYATTLQQVLLPPQLPDIPGLEMATGYHPASPRDVSGDFYDVFALDEQCWGLFIGDVQGHGVQAAVLTTLIRYTLRSALLHHREPGAALTELNTVLLRELRPRRFATVLLTTLHRAKDGRTELTLATGGHPPALLIDPGTATAAPIRPDTGMLVGATPHATFGTRTLTLEPGQTLLFYTDGLTEARRGATPFDDGELATYAAARAALSAGPLIDDLATLIPKLGPTDDIALLALTVEA</sequence>
<protein>
    <recommendedName>
        <fullName evidence="7">Protein phosphatase</fullName>
    </recommendedName>
</protein>
<proteinExistence type="predicted"/>
<evidence type="ECO:0000313" key="6">
    <source>
        <dbReference type="Proteomes" id="UP000192366"/>
    </source>
</evidence>
<evidence type="ECO:0008006" key="7">
    <source>
        <dbReference type="Google" id="ProtNLM"/>
    </source>
</evidence>
<dbReference type="SMART" id="SM00331">
    <property type="entry name" value="PP2C_SIG"/>
    <property type="match status" value="1"/>
</dbReference>
<dbReference type="InterPro" id="IPR003018">
    <property type="entry name" value="GAF"/>
</dbReference>
<keyword evidence="6" id="KW-1185">Reference proteome</keyword>
<dbReference type="AlphaFoldDB" id="A0A1W9YZN6"/>
<dbReference type="Gene3D" id="3.30.450.40">
    <property type="match status" value="1"/>
</dbReference>
<gene>
    <name evidence="5" type="ORF">BST17_08795</name>
</gene>
<comment type="caution">
    <text evidence="5">The sequence shown here is derived from an EMBL/GenBank/DDBJ whole genome shotgun (WGS) entry which is preliminary data.</text>
</comment>
<dbReference type="InterPro" id="IPR036457">
    <property type="entry name" value="PPM-type-like_dom_sf"/>
</dbReference>
<dbReference type="GO" id="GO:0016791">
    <property type="term" value="F:phosphatase activity"/>
    <property type="evidence" value="ECO:0007669"/>
    <property type="project" value="TreeGrafter"/>
</dbReference>
<dbReference type="InterPro" id="IPR001932">
    <property type="entry name" value="PPM-type_phosphatase-like_dom"/>
</dbReference>
<organism evidence="5 6">
    <name type="scientific">Mycolicibacterium bacteremicum</name>
    <name type="common">Mycobacterium bacteremicum</name>
    <dbReference type="NCBI Taxonomy" id="564198"/>
    <lineage>
        <taxon>Bacteria</taxon>
        <taxon>Bacillati</taxon>
        <taxon>Actinomycetota</taxon>
        <taxon>Actinomycetes</taxon>
        <taxon>Mycobacteriales</taxon>
        <taxon>Mycobacteriaceae</taxon>
        <taxon>Mycolicibacterium</taxon>
    </lineage>
</organism>
<feature type="domain" description="GAF" evidence="3">
    <location>
        <begin position="4"/>
        <end position="151"/>
    </location>
</feature>
<dbReference type="Proteomes" id="UP000192366">
    <property type="component" value="Unassembled WGS sequence"/>
</dbReference>
<evidence type="ECO:0000259" key="4">
    <source>
        <dbReference type="SMART" id="SM00331"/>
    </source>
</evidence>
<reference evidence="5 6" key="1">
    <citation type="submission" date="2017-02" db="EMBL/GenBank/DDBJ databases">
        <title>The new phylogeny of genus Mycobacterium.</title>
        <authorList>
            <person name="Tortoli E."/>
            <person name="Trovato A."/>
            <person name="Cirillo D.M."/>
        </authorList>
    </citation>
    <scope>NUCLEOTIDE SEQUENCE [LARGE SCALE GENOMIC DNA]</scope>
    <source>
        <strain evidence="5 6">DSM 45578</strain>
    </source>
</reference>
<dbReference type="PANTHER" id="PTHR43156">
    <property type="entry name" value="STAGE II SPORULATION PROTEIN E-RELATED"/>
    <property type="match status" value="1"/>
</dbReference>
<dbReference type="EMBL" id="MVHJ01000006">
    <property type="protein sequence ID" value="ORA05523.1"/>
    <property type="molecule type" value="Genomic_DNA"/>
</dbReference>
<feature type="compositionally biased region" description="Basic and acidic residues" evidence="2">
    <location>
        <begin position="183"/>
        <end position="220"/>
    </location>
</feature>
<dbReference type="Gene3D" id="3.60.40.10">
    <property type="entry name" value="PPM-type phosphatase domain"/>
    <property type="match status" value="1"/>
</dbReference>
<keyword evidence="1" id="KW-0378">Hydrolase</keyword>
<evidence type="ECO:0000256" key="1">
    <source>
        <dbReference type="ARBA" id="ARBA00022801"/>
    </source>
</evidence>